<name>A0A090X660_9FLAO</name>
<evidence type="ECO:0000313" key="3">
    <source>
        <dbReference type="Proteomes" id="UP000029643"/>
    </source>
</evidence>
<keyword evidence="1" id="KW-0472">Membrane</keyword>
<sequence length="127" mass="13830">MLKRITYYAILGILIIGVYGAGGLVVEEFKTGEGCPKIMGIPPMCLVILFCFLVPLIVHLLKKKNVLYFLFTGLAGSIALVASIMQFTGNAECPKTASGTPMCYFSLLLFSSLIVLKIVHSKIKVQQ</sequence>
<protein>
    <submittedName>
        <fullName evidence="2">Uncharacterized protein</fullName>
    </submittedName>
</protein>
<dbReference type="EMBL" id="BBNU01000011">
    <property type="protein sequence ID" value="GAL80717.1"/>
    <property type="molecule type" value="Genomic_DNA"/>
</dbReference>
<gene>
    <name evidence="2" type="ORF">JCM19274_1343</name>
</gene>
<dbReference type="AlphaFoldDB" id="A0A090X660"/>
<reference evidence="2" key="1">
    <citation type="journal article" date="2014" name="Genome Announc.">
        <title>Draft Genome Sequences of Marine Flavobacterium Algibacter lectus Strains SS8 and NR4.</title>
        <authorList>
            <person name="Takatani N."/>
            <person name="Nakanishi M."/>
            <person name="Meirelles P."/>
            <person name="Mino S."/>
            <person name="Suda W."/>
            <person name="Oshima K."/>
            <person name="Hattori M."/>
            <person name="Ohkuma M."/>
            <person name="Hosokawa M."/>
            <person name="Miyashita K."/>
            <person name="Thompson F.L."/>
            <person name="Niwa A."/>
            <person name="Sawabe T."/>
            <person name="Sawabe T."/>
        </authorList>
    </citation>
    <scope>NUCLEOTIDE SEQUENCE [LARGE SCALE GENOMIC DNA]</scope>
    <source>
        <strain evidence="2">JCM 19274</strain>
    </source>
</reference>
<feature type="transmembrane region" description="Helical" evidence="1">
    <location>
        <begin position="38"/>
        <end position="58"/>
    </location>
</feature>
<dbReference type="RefSeq" id="WP_042499005.1">
    <property type="nucleotide sequence ID" value="NZ_BBNU01000011.1"/>
</dbReference>
<dbReference type="STRING" id="221126.SAMN04489722_101558"/>
<evidence type="ECO:0000313" key="2">
    <source>
        <dbReference type="EMBL" id="GAL80717.1"/>
    </source>
</evidence>
<feature type="transmembrane region" description="Helical" evidence="1">
    <location>
        <begin position="7"/>
        <end position="26"/>
    </location>
</feature>
<accession>A0A090X660</accession>
<organism evidence="2 3">
    <name type="scientific">Algibacter lectus</name>
    <dbReference type="NCBI Taxonomy" id="221126"/>
    <lineage>
        <taxon>Bacteria</taxon>
        <taxon>Pseudomonadati</taxon>
        <taxon>Bacteroidota</taxon>
        <taxon>Flavobacteriia</taxon>
        <taxon>Flavobacteriales</taxon>
        <taxon>Flavobacteriaceae</taxon>
        <taxon>Algibacter</taxon>
    </lineage>
</organism>
<feature type="transmembrane region" description="Helical" evidence="1">
    <location>
        <begin position="99"/>
        <end position="119"/>
    </location>
</feature>
<keyword evidence="1" id="KW-1133">Transmembrane helix</keyword>
<keyword evidence="1" id="KW-0812">Transmembrane</keyword>
<proteinExistence type="predicted"/>
<comment type="caution">
    <text evidence="2">The sequence shown here is derived from an EMBL/GenBank/DDBJ whole genome shotgun (WGS) entry which is preliminary data.</text>
</comment>
<evidence type="ECO:0000256" key="1">
    <source>
        <dbReference type="SAM" id="Phobius"/>
    </source>
</evidence>
<dbReference type="Proteomes" id="UP000029643">
    <property type="component" value="Unassembled WGS sequence"/>
</dbReference>
<feature type="transmembrane region" description="Helical" evidence="1">
    <location>
        <begin position="65"/>
        <end position="87"/>
    </location>
</feature>